<protein>
    <submittedName>
        <fullName evidence="1">Uncharacterized protein</fullName>
    </submittedName>
</protein>
<keyword evidence="1" id="KW-0614">Plasmid</keyword>
<reference evidence="1" key="1">
    <citation type="submission" date="2015-06" db="EMBL/GenBank/DDBJ databases">
        <authorList>
            <person name="Joergensen T."/>
        </authorList>
    </citation>
    <scope>NUCLEOTIDE SEQUENCE</scope>
    <source>
        <plasmid evidence="1">pRGFK1144</plasmid>
    </source>
</reference>
<name>A0A0H5Q3V2_9ZZZZ</name>
<dbReference type="EMBL" id="LN853724">
    <property type="protein sequence ID" value="CRY96568.1"/>
    <property type="molecule type" value="Genomic_DNA"/>
</dbReference>
<proteinExistence type="predicted"/>
<reference evidence="1" key="2">
    <citation type="submission" date="2015-07" db="EMBL/GenBank/DDBJ databases">
        <title>Plasmids, circular viruses and viroids from rat gut.</title>
        <authorList>
            <person name="Jorgensen T.J."/>
            <person name="Hansen M.A."/>
            <person name="Xu Z."/>
            <person name="Tabak M.A."/>
            <person name="Sorensen S.J."/>
            <person name="Hansen L.H."/>
        </authorList>
    </citation>
    <scope>NUCLEOTIDE SEQUENCE</scope>
    <source>
        <plasmid evidence="1">pRGFK1144</plasmid>
    </source>
</reference>
<organism evidence="1">
    <name type="scientific">uncultured prokaryote</name>
    <dbReference type="NCBI Taxonomy" id="198431"/>
    <lineage>
        <taxon>unclassified sequences</taxon>
        <taxon>environmental samples</taxon>
    </lineage>
</organism>
<accession>A0A0H5Q3V2</accession>
<dbReference type="AlphaFoldDB" id="A0A0H5Q3V2"/>
<evidence type="ECO:0000313" key="1">
    <source>
        <dbReference type="EMBL" id="CRY96568.1"/>
    </source>
</evidence>
<sequence>MSILTLDRTLCDWVTLTGLDHMEIIEKWREYVLTRDDYRKSTPQRWLQWKGESHQFGEGNIFTGLAEIAKQQWVVIRASGELAGDVLMYFYELIEGRALLKVTRLDLQITTNEPKGWGQINLCNRLYSDGKAAQFLGSIDGLTGKRLETVGVGSRTSEVYTRIYQKLTDGGSRLLRLEVEYKGRKAQAVVRDMVATTFDQQLKFHLQSKLSDDKLTAVFSRQLDGIRPHDAKPVARVSSKKRKWLLRTVLPSFAEYVNSHAEDGEVVGAYLAVLEDFC</sequence>
<geneLocation type="plasmid" evidence="1">
    <name>pRGFK1144</name>
</geneLocation>